<proteinExistence type="predicted"/>
<gene>
    <name evidence="5" type="ORF">ELH90_32430</name>
</gene>
<dbReference type="Proteomes" id="UP000292974">
    <property type="component" value="Unassembled WGS sequence"/>
</dbReference>
<dbReference type="InterPro" id="IPR036188">
    <property type="entry name" value="FAD/NAD-bd_sf"/>
</dbReference>
<dbReference type="SUPFAM" id="SSF51905">
    <property type="entry name" value="FAD/NAD(P)-binding domain"/>
    <property type="match status" value="1"/>
</dbReference>
<dbReference type="InterPro" id="IPR050097">
    <property type="entry name" value="Ferredoxin-NADP_redctase_2"/>
</dbReference>
<keyword evidence="5" id="KW-0614">Plasmid</keyword>
<sequence>MSFEAIVIGGNFAGLSAAMQLARARRRVLLVDAGAPRNRFSEASHGFLGQDGQTPAAIMREGKRQLSLYPTITIRQGKVVRARRDGDAFIVGTEDGGEERAARIVLATGVSDTLPEIPGLKERWGRSALHCCPYCHGFEVSGGKLGVLANHPHSAHSAMMIPDWGVTTFFTQALFEPDEEQLLKLSARGVRIERSPIVELLGDNPKLEAVRLADGRVVPLDAVFVAPKTAMASPVAEQLGCAFDDGPFGPIIRTGDNKETTVKGVFAAGDAASAMHNATLASASGVLAGVHCHQSLVMQSAA</sequence>
<evidence type="ECO:0000313" key="6">
    <source>
        <dbReference type="Proteomes" id="UP000292974"/>
    </source>
</evidence>
<organism evidence="5 6">
    <name type="scientific">Rhizobium leguminosarum</name>
    <dbReference type="NCBI Taxonomy" id="384"/>
    <lineage>
        <taxon>Bacteria</taxon>
        <taxon>Pseudomonadati</taxon>
        <taxon>Pseudomonadota</taxon>
        <taxon>Alphaproteobacteria</taxon>
        <taxon>Hyphomicrobiales</taxon>
        <taxon>Rhizobiaceae</taxon>
        <taxon>Rhizobium/Agrobacterium group</taxon>
        <taxon>Rhizobium</taxon>
    </lineage>
</organism>
<evidence type="ECO:0000256" key="2">
    <source>
        <dbReference type="ARBA" id="ARBA00022630"/>
    </source>
</evidence>
<dbReference type="PRINTS" id="PR00469">
    <property type="entry name" value="PNDRDTASEII"/>
</dbReference>
<dbReference type="Pfam" id="PF07992">
    <property type="entry name" value="Pyr_redox_2"/>
    <property type="match status" value="2"/>
</dbReference>
<name>A0A7M3DLH4_RHILE</name>
<geneLocation type="plasmid" evidence="5">
    <name>pSM135B_Rh02</name>
</geneLocation>
<evidence type="ECO:0000256" key="3">
    <source>
        <dbReference type="ARBA" id="ARBA00023002"/>
    </source>
</evidence>
<dbReference type="GO" id="GO:0016491">
    <property type="term" value="F:oxidoreductase activity"/>
    <property type="evidence" value="ECO:0007669"/>
    <property type="project" value="UniProtKB-KW"/>
</dbReference>
<dbReference type="PRINTS" id="PR00368">
    <property type="entry name" value="FADPNR"/>
</dbReference>
<dbReference type="PANTHER" id="PTHR48105">
    <property type="entry name" value="THIOREDOXIN REDUCTASE 1-RELATED-RELATED"/>
    <property type="match status" value="1"/>
</dbReference>
<protein>
    <recommendedName>
        <fullName evidence="1">Thioredoxin reductase</fullName>
    </recommendedName>
</protein>
<keyword evidence="3" id="KW-0560">Oxidoreductase</keyword>
<feature type="domain" description="FAD/NAD(P)-binding" evidence="4">
    <location>
        <begin position="5"/>
        <end position="126"/>
    </location>
</feature>
<dbReference type="Gene3D" id="3.50.50.60">
    <property type="entry name" value="FAD/NAD(P)-binding domain"/>
    <property type="match status" value="2"/>
</dbReference>
<evidence type="ECO:0000313" key="5">
    <source>
        <dbReference type="EMBL" id="TAY43984.1"/>
    </source>
</evidence>
<dbReference type="AlphaFoldDB" id="A0A7M3DLH4"/>
<keyword evidence="2" id="KW-0285">Flavoprotein</keyword>
<accession>A0A7M3DLH4</accession>
<evidence type="ECO:0000259" key="4">
    <source>
        <dbReference type="Pfam" id="PF07992"/>
    </source>
</evidence>
<comment type="caution">
    <text evidence="5">The sequence shown here is derived from an EMBL/GenBank/DDBJ whole genome shotgun (WGS) entry which is preliminary data.</text>
</comment>
<dbReference type="InterPro" id="IPR023753">
    <property type="entry name" value="FAD/NAD-binding_dom"/>
</dbReference>
<dbReference type="EMBL" id="SIOP01000003">
    <property type="protein sequence ID" value="TAY43984.1"/>
    <property type="molecule type" value="Genomic_DNA"/>
</dbReference>
<dbReference type="RefSeq" id="WP_130719171.1">
    <property type="nucleotide sequence ID" value="NZ_SIOP01000003.1"/>
</dbReference>
<reference evidence="5 6" key="1">
    <citation type="submission" date="2019-02" db="EMBL/GenBank/DDBJ databases">
        <title>The genomic architecture of introgression among sibling species of bacteria.</title>
        <authorList>
            <person name="Cavassim M.I.A."/>
            <person name="Moeskjaer S."/>
            <person name="Moslemi C."/>
            <person name="Fields B."/>
            <person name="Bachmann A."/>
            <person name="Vilhjalmsson B."/>
            <person name="Schierup M.H."/>
            <person name="Young J.P.W."/>
            <person name="Andersen S.U."/>
        </authorList>
    </citation>
    <scope>NUCLEOTIDE SEQUENCE [LARGE SCALE GENOMIC DNA]</scope>
    <source>
        <strain evidence="5 6">SM135B</strain>
        <plasmid evidence="5">pSM135B_Rh02</plasmid>
    </source>
</reference>
<evidence type="ECO:0000256" key="1">
    <source>
        <dbReference type="ARBA" id="ARBA00018719"/>
    </source>
</evidence>
<feature type="domain" description="FAD/NAD(P)-binding" evidence="4">
    <location>
        <begin position="184"/>
        <end position="285"/>
    </location>
</feature>